<dbReference type="Pfam" id="PF01551">
    <property type="entry name" value="Peptidase_M23"/>
    <property type="match status" value="1"/>
</dbReference>
<evidence type="ECO:0000259" key="2">
    <source>
        <dbReference type="Pfam" id="PF01551"/>
    </source>
</evidence>
<protein>
    <submittedName>
        <fullName evidence="3">M23 family peptidase</fullName>
    </submittedName>
</protein>
<reference evidence="3 4" key="1">
    <citation type="submission" date="2018-11" db="EMBL/GenBank/DDBJ databases">
        <title>Saccharopolyspora rhizosphaerae sp. nov., an actinomycete isolated from rhizosphere soil in Thailand.</title>
        <authorList>
            <person name="Intra B."/>
            <person name="Euanorasetr J."/>
            <person name="Take A."/>
            <person name="Inahashi Y."/>
            <person name="Mori M."/>
            <person name="Panbangred W."/>
            <person name="Matsumoto A."/>
        </authorList>
    </citation>
    <scope>NUCLEOTIDE SEQUENCE [LARGE SCALE GENOMIC DNA]</scope>
    <source>
        <strain evidence="3 4">H219</strain>
    </source>
</reference>
<dbReference type="InterPro" id="IPR011055">
    <property type="entry name" value="Dup_hybrid_motif"/>
</dbReference>
<gene>
    <name evidence="3" type="ORF">EIL87_24605</name>
</gene>
<dbReference type="GO" id="GO:0004222">
    <property type="term" value="F:metalloendopeptidase activity"/>
    <property type="evidence" value="ECO:0007669"/>
    <property type="project" value="TreeGrafter"/>
</dbReference>
<dbReference type="Proteomes" id="UP000274515">
    <property type="component" value="Unassembled WGS sequence"/>
</dbReference>
<dbReference type="PANTHER" id="PTHR21666:SF270">
    <property type="entry name" value="MUREIN HYDROLASE ACTIVATOR ENVC"/>
    <property type="match status" value="1"/>
</dbReference>
<dbReference type="InterPro" id="IPR016047">
    <property type="entry name" value="M23ase_b-sheet_dom"/>
</dbReference>
<dbReference type="Gene3D" id="2.70.70.10">
    <property type="entry name" value="Glucose Permease (Domain IIA)"/>
    <property type="match status" value="1"/>
</dbReference>
<dbReference type="InterPro" id="IPR050570">
    <property type="entry name" value="Cell_wall_metabolism_enzyme"/>
</dbReference>
<dbReference type="PANTHER" id="PTHR21666">
    <property type="entry name" value="PEPTIDASE-RELATED"/>
    <property type="match status" value="1"/>
</dbReference>
<dbReference type="EMBL" id="RSAA01000035">
    <property type="protein sequence ID" value="RRO12862.1"/>
    <property type="molecule type" value="Genomic_DNA"/>
</dbReference>
<comment type="caution">
    <text evidence="3">The sequence shown here is derived from an EMBL/GenBank/DDBJ whole genome shotgun (WGS) entry which is preliminary data.</text>
</comment>
<evidence type="ECO:0000313" key="4">
    <source>
        <dbReference type="Proteomes" id="UP000274515"/>
    </source>
</evidence>
<feature type="region of interest" description="Disordered" evidence="1">
    <location>
        <begin position="1"/>
        <end position="40"/>
    </location>
</feature>
<organism evidence="3 4">
    <name type="scientific">Saccharopolyspora rhizosphaerae</name>
    <dbReference type="NCBI Taxonomy" id="2492662"/>
    <lineage>
        <taxon>Bacteria</taxon>
        <taxon>Bacillati</taxon>
        <taxon>Actinomycetota</taxon>
        <taxon>Actinomycetes</taxon>
        <taxon>Pseudonocardiales</taxon>
        <taxon>Pseudonocardiaceae</taxon>
        <taxon>Saccharopolyspora</taxon>
    </lineage>
</organism>
<dbReference type="AlphaFoldDB" id="A0A3R8NTD7"/>
<dbReference type="SUPFAM" id="SSF51261">
    <property type="entry name" value="Duplicated hybrid motif"/>
    <property type="match status" value="1"/>
</dbReference>
<dbReference type="OrthoDB" id="1099523at2"/>
<keyword evidence="4" id="KW-1185">Reference proteome</keyword>
<dbReference type="CDD" id="cd12797">
    <property type="entry name" value="M23_peptidase"/>
    <property type="match status" value="1"/>
</dbReference>
<feature type="region of interest" description="Disordered" evidence="1">
    <location>
        <begin position="59"/>
        <end position="78"/>
    </location>
</feature>
<sequence>MAHHRSPGGARPFPGHEVSPDDTSQTRDRSRGAPTASAWRGRVVVAAVAAGAFAAAGQSLAAGEGNASPDSDDFNASDAAGSFNTAMAEDSGSYNGMGGSAPAPAMLPVAKSSDVSSEMEKLTKSERIAEAREKAQRAAEEAARQPKYSVPAQGNFTSGFGGRWGTTHYGIDIANAKGTPIMSVADGVVIEAGSASGFGLWVRVQHEDGTITVYGHVNTITVDEGDKVKAGEQIATMGNRGFSTGTHLHFEVWNAGGKKINPLPWMRQRGISPT</sequence>
<proteinExistence type="predicted"/>
<evidence type="ECO:0000313" key="3">
    <source>
        <dbReference type="EMBL" id="RRO12862.1"/>
    </source>
</evidence>
<dbReference type="RefSeq" id="WP_125092957.1">
    <property type="nucleotide sequence ID" value="NZ_RSAA01000035.1"/>
</dbReference>
<accession>A0A3R8NTD7</accession>
<name>A0A3R8NTD7_9PSEU</name>
<feature type="domain" description="M23ase beta-sheet core" evidence="2">
    <location>
        <begin position="167"/>
        <end position="262"/>
    </location>
</feature>
<evidence type="ECO:0000256" key="1">
    <source>
        <dbReference type="SAM" id="MobiDB-lite"/>
    </source>
</evidence>